<dbReference type="SUPFAM" id="SSF55298">
    <property type="entry name" value="YjgF-like"/>
    <property type="match status" value="1"/>
</dbReference>
<sequence>MLNFLNPPSAPPPFSRYSQMVAAPSGCRWLHVSGQVGCDRQHQTAEGFEAQAELAWGNLIACLEADGMSVHDLVKVNVILTRAGDVAASRVIRDRMLAGAQPASTLIVVQALASPDWLIEVEGIAAQAI</sequence>
<dbReference type="Pfam" id="PF01042">
    <property type="entry name" value="Ribonuc_L-PSP"/>
    <property type="match status" value="1"/>
</dbReference>
<comment type="caution">
    <text evidence="2">The sequence shown here is derived from an EMBL/GenBank/DDBJ whole genome shotgun (WGS) entry which is preliminary data.</text>
</comment>
<dbReference type="RefSeq" id="WP_133614251.1">
    <property type="nucleotide sequence ID" value="NZ_SNYW01000010.1"/>
</dbReference>
<name>A0A4R6WPE2_9PROT</name>
<evidence type="ECO:0000256" key="1">
    <source>
        <dbReference type="ARBA" id="ARBA00010552"/>
    </source>
</evidence>
<dbReference type="GO" id="GO:0005829">
    <property type="term" value="C:cytosol"/>
    <property type="evidence" value="ECO:0007669"/>
    <property type="project" value="TreeGrafter"/>
</dbReference>
<gene>
    <name evidence="2" type="ORF">A8950_2784</name>
</gene>
<dbReference type="OrthoDB" id="9799840at2"/>
<dbReference type="GO" id="GO:0019239">
    <property type="term" value="F:deaminase activity"/>
    <property type="evidence" value="ECO:0007669"/>
    <property type="project" value="TreeGrafter"/>
</dbReference>
<dbReference type="CDD" id="cd00448">
    <property type="entry name" value="YjgF_YER057c_UK114_family"/>
    <property type="match status" value="1"/>
</dbReference>
<dbReference type="InterPro" id="IPR006175">
    <property type="entry name" value="YjgF/YER057c/UK114"/>
</dbReference>
<dbReference type="AlphaFoldDB" id="A0A4R6WPE2"/>
<dbReference type="PANTHER" id="PTHR11803:SF58">
    <property type="entry name" value="PROTEIN HMF1-RELATED"/>
    <property type="match status" value="1"/>
</dbReference>
<evidence type="ECO:0000313" key="2">
    <source>
        <dbReference type="EMBL" id="TDQ80915.1"/>
    </source>
</evidence>
<reference evidence="2 3" key="1">
    <citation type="submission" date="2019-03" db="EMBL/GenBank/DDBJ databases">
        <title>Genomic Encyclopedia of Type Strains, Phase III (KMG-III): the genomes of soil and plant-associated and newly described type strains.</title>
        <authorList>
            <person name="Whitman W."/>
        </authorList>
    </citation>
    <scope>NUCLEOTIDE SEQUENCE [LARGE SCALE GENOMIC DNA]</scope>
    <source>
        <strain evidence="2 3">CGMCC 1.7660</strain>
    </source>
</reference>
<dbReference type="Proteomes" id="UP000295783">
    <property type="component" value="Unassembled WGS sequence"/>
</dbReference>
<accession>A0A4R6WPE2</accession>
<keyword evidence="3" id="KW-1185">Reference proteome</keyword>
<dbReference type="Gene3D" id="3.30.1330.40">
    <property type="entry name" value="RutC-like"/>
    <property type="match status" value="1"/>
</dbReference>
<proteinExistence type="inferred from homology"/>
<protein>
    <submittedName>
        <fullName evidence="2">Enamine deaminase RidA (YjgF/YER057c/UK114 family)</fullName>
    </submittedName>
</protein>
<dbReference type="InterPro" id="IPR035959">
    <property type="entry name" value="RutC-like_sf"/>
</dbReference>
<comment type="similarity">
    <text evidence="1">Belongs to the RutC family.</text>
</comment>
<dbReference type="PANTHER" id="PTHR11803">
    <property type="entry name" value="2-IMINOBUTANOATE/2-IMINOPROPANOATE DEAMINASE RIDA"/>
    <property type="match status" value="1"/>
</dbReference>
<dbReference type="EMBL" id="SNYW01000010">
    <property type="protein sequence ID" value="TDQ80915.1"/>
    <property type="molecule type" value="Genomic_DNA"/>
</dbReference>
<evidence type="ECO:0000313" key="3">
    <source>
        <dbReference type="Proteomes" id="UP000295783"/>
    </source>
</evidence>
<organism evidence="2 3">
    <name type="scientific">Dongia mobilis</name>
    <dbReference type="NCBI Taxonomy" id="578943"/>
    <lineage>
        <taxon>Bacteria</taxon>
        <taxon>Pseudomonadati</taxon>
        <taxon>Pseudomonadota</taxon>
        <taxon>Alphaproteobacteria</taxon>
        <taxon>Rhodospirillales</taxon>
        <taxon>Dongiaceae</taxon>
        <taxon>Dongia</taxon>
    </lineage>
</organism>